<dbReference type="Gene3D" id="3.10.100.10">
    <property type="entry name" value="Mannose-Binding Protein A, subunit A"/>
    <property type="match status" value="1"/>
</dbReference>
<dbReference type="CDD" id="cd00037">
    <property type="entry name" value="CLECT"/>
    <property type="match status" value="1"/>
</dbReference>
<evidence type="ECO:0000256" key="1">
    <source>
        <dbReference type="SAM" id="MobiDB-lite"/>
    </source>
</evidence>
<proteinExistence type="predicted"/>
<accession>A0A7R9E096</accession>
<feature type="region of interest" description="Disordered" evidence="1">
    <location>
        <begin position="34"/>
        <end position="74"/>
    </location>
</feature>
<evidence type="ECO:0000313" key="3">
    <source>
        <dbReference type="EMBL" id="CAD7424101.1"/>
    </source>
</evidence>
<sequence length="443" mass="49079">MAVAVREFLLAATIAAAVQYHPVSGMERLTKTRPNNIRAASIPSPVLVETQPPLQESNDRGHPEDTRPLLSSGVSQDESKFIEQRLYLPDLPRDSTENKDPFVTHVRNEPRTTTRKPMPIRNFEEVKSRYKLFEGLGYYRVIKSPRLRWSDARVACAEDGAHLAVINSPEEARALVMTYHELGVKGDIVVQQAYVGVSDSMKEGDYVTIFGKSRLDLVVLTTLTGRVGVMVTRSLTLIQEGRGTPLNATGFSSWAPGELSKEAHILEGKDCLTLHTSGYLKVVNCRAPLPAMFPRIITYTQLCIFMLLLGERQESMAQRYSCSKQTQTSSKIKISSDNNAPGTWNTVLGNMKIVMERLGEAEESEDILNWEAMISLKTVRCKLLTDNLSAQVGGVSRKLFDSSVTGGPEFKTCRWSNGLRGHSRIKLAPDGGEIGVSNPDRVN</sequence>
<dbReference type="InterPro" id="IPR001304">
    <property type="entry name" value="C-type_lectin-like"/>
</dbReference>
<dbReference type="PROSITE" id="PS50041">
    <property type="entry name" value="C_TYPE_LECTIN_2"/>
    <property type="match status" value="1"/>
</dbReference>
<feature type="compositionally biased region" description="Basic and acidic residues" evidence="1">
    <location>
        <begin position="57"/>
        <end position="67"/>
    </location>
</feature>
<reference evidence="3" key="1">
    <citation type="submission" date="2020-11" db="EMBL/GenBank/DDBJ databases">
        <authorList>
            <person name="Tran Van P."/>
        </authorList>
    </citation>
    <scope>NUCLEOTIDE SEQUENCE</scope>
</reference>
<evidence type="ECO:0000259" key="2">
    <source>
        <dbReference type="PROSITE" id="PS50041"/>
    </source>
</evidence>
<dbReference type="EMBL" id="OB792755">
    <property type="protein sequence ID" value="CAD7424101.1"/>
    <property type="molecule type" value="Genomic_DNA"/>
</dbReference>
<dbReference type="InterPro" id="IPR016186">
    <property type="entry name" value="C-type_lectin-like/link_sf"/>
</dbReference>
<protein>
    <recommendedName>
        <fullName evidence="2">C-type lectin domain-containing protein</fullName>
    </recommendedName>
</protein>
<gene>
    <name evidence="3" type="ORF">TMSB3V08_LOCUS1064</name>
</gene>
<feature type="domain" description="C-type lectin" evidence="2">
    <location>
        <begin position="133"/>
        <end position="294"/>
    </location>
</feature>
<dbReference type="AlphaFoldDB" id="A0A7R9E096"/>
<name>A0A7R9E096_9NEOP</name>
<organism evidence="3">
    <name type="scientific">Timema monikensis</name>
    <dbReference type="NCBI Taxonomy" id="170555"/>
    <lineage>
        <taxon>Eukaryota</taxon>
        <taxon>Metazoa</taxon>
        <taxon>Ecdysozoa</taxon>
        <taxon>Arthropoda</taxon>
        <taxon>Hexapoda</taxon>
        <taxon>Insecta</taxon>
        <taxon>Pterygota</taxon>
        <taxon>Neoptera</taxon>
        <taxon>Polyneoptera</taxon>
        <taxon>Phasmatodea</taxon>
        <taxon>Timematodea</taxon>
        <taxon>Timematoidea</taxon>
        <taxon>Timematidae</taxon>
        <taxon>Timema</taxon>
    </lineage>
</organism>
<dbReference type="InterPro" id="IPR016187">
    <property type="entry name" value="CTDL_fold"/>
</dbReference>
<dbReference type="SUPFAM" id="SSF56436">
    <property type="entry name" value="C-type lectin-like"/>
    <property type="match status" value="1"/>
</dbReference>